<keyword evidence="2" id="KW-0472">Membrane</keyword>
<name>C8W5Y7_DESAS</name>
<dbReference type="SUPFAM" id="SSF82866">
    <property type="entry name" value="Multidrug efflux transporter AcrB transmembrane domain"/>
    <property type="match status" value="2"/>
</dbReference>
<dbReference type="Gene3D" id="3.30.70.1320">
    <property type="entry name" value="Multidrug efflux transporter AcrB pore domain like"/>
    <property type="match status" value="1"/>
</dbReference>
<dbReference type="GO" id="GO:0042910">
    <property type="term" value="F:xenobiotic transmembrane transporter activity"/>
    <property type="evidence" value="ECO:0007669"/>
    <property type="project" value="TreeGrafter"/>
</dbReference>
<evidence type="ECO:0000313" key="3">
    <source>
        <dbReference type="EMBL" id="ACV61442.1"/>
    </source>
</evidence>
<reference evidence="3 4" key="1">
    <citation type="journal article" date="2009" name="Stand. Genomic Sci.">
        <title>Complete genome sequence of Desulfotomaculum acetoxidans type strain (5575).</title>
        <authorList>
            <person name="Spring S."/>
            <person name="Lapidus A."/>
            <person name="Schroder M."/>
            <person name="Gleim D."/>
            <person name="Sims D."/>
            <person name="Meincke L."/>
            <person name="Glavina Del Rio T."/>
            <person name="Tice H."/>
            <person name="Copeland A."/>
            <person name="Cheng J.F."/>
            <person name="Lucas S."/>
            <person name="Chen F."/>
            <person name="Nolan M."/>
            <person name="Bruce D."/>
            <person name="Goodwin L."/>
            <person name="Pitluck S."/>
            <person name="Ivanova N."/>
            <person name="Mavromatis K."/>
            <person name="Mikhailova N."/>
            <person name="Pati A."/>
            <person name="Chen A."/>
            <person name="Palaniappan K."/>
            <person name="Land M."/>
            <person name="Hauser L."/>
            <person name="Chang Y.J."/>
            <person name="Jeffries C.D."/>
            <person name="Chain P."/>
            <person name="Saunders E."/>
            <person name="Brettin T."/>
            <person name="Detter J.C."/>
            <person name="Goker M."/>
            <person name="Bristow J."/>
            <person name="Eisen J.A."/>
            <person name="Markowitz V."/>
            <person name="Hugenholtz P."/>
            <person name="Kyrpides N.C."/>
            <person name="Klenk H.P."/>
            <person name="Han C."/>
        </authorList>
    </citation>
    <scope>NUCLEOTIDE SEQUENCE [LARGE SCALE GENOMIC DNA]</scope>
    <source>
        <strain evidence="4">ATCC 49208 / DSM 771 / VKM B-1644</strain>
    </source>
</reference>
<feature type="transmembrane region" description="Helical" evidence="2">
    <location>
        <begin position="427"/>
        <end position="448"/>
    </location>
</feature>
<accession>C8W5Y7</accession>
<dbReference type="Gene3D" id="3.30.2090.10">
    <property type="entry name" value="Multidrug efflux transporter AcrB TolC docking domain, DN and DC subdomains"/>
    <property type="match status" value="2"/>
</dbReference>
<dbReference type="PANTHER" id="PTHR32063">
    <property type="match status" value="1"/>
</dbReference>
<dbReference type="InterPro" id="IPR027463">
    <property type="entry name" value="AcrB_DN_DC_subdom"/>
</dbReference>
<proteinExistence type="predicted"/>
<organism evidence="3 4">
    <name type="scientific">Desulfofarcimen acetoxidans (strain ATCC 49208 / DSM 771 / KCTC 5769 / VKM B-1644 / 5575)</name>
    <name type="common">Desulfotomaculum acetoxidans</name>
    <dbReference type="NCBI Taxonomy" id="485916"/>
    <lineage>
        <taxon>Bacteria</taxon>
        <taxon>Bacillati</taxon>
        <taxon>Bacillota</taxon>
        <taxon>Clostridia</taxon>
        <taxon>Eubacteriales</taxon>
        <taxon>Peptococcaceae</taxon>
        <taxon>Desulfofarcimen</taxon>
    </lineage>
</organism>
<feature type="transmembrane region" description="Helical" evidence="2">
    <location>
        <begin position="915"/>
        <end position="938"/>
    </location>
</feature>
<evidence type="ECO:0000313" key="4">
    <source>
        <dbReference type="Proteomes" id="UP000002217"/>
    </source>
</evidence>
<feature type="transmembrane region" description="Helical" evidence="2">
    <location>
        <begin position="959"/>
        <end position="980"/>
    </location>
</feature>
<keyword evidence="4" id="KW-1185">Reference proteome</keyword>
<feature type="transmembrane region" description="Helical" evidence="2">
    <location>
        <begin position="356"/>
        <end position="376"/>
    </location>
</feature>
<keyword evidence="2" id="KW-0812">Transmembrane</keyword>
<gene>
    <name evidence="3" type="ordered locus">Dtox_0522</name>
</gene>
<dbReference type="Proteomes" id="UP000002217">
    <property type="component" value="Chromosome"/>
</dbReference>
<dbReference type="PANTHER" id="PTHR32063:SF0">
    <property type="entry name" value="SWARMING MOTILITY PROTEIN SWRC"/>
    <property type="match status" value="1"/>
</dbReference>
<dbReference type="KEGG" id="dae:Dtox_0522"/>
<feature type="transmembrane region" description="Helical" evidence="2">
    <location>
        <begin position="992"/>
        <end position="1015"/>
    </location>
</feature>
<dbReference type="PRINTS" id="PR00702">
    <property type="entry name" value="ACRIFLAVINRP"/>
</dbReference>
<feature type="transmembrane region" description="Helical" evidence="2">
    <location>
        <begin position="863"/>
        <end position="882"/>
    </location>
</feature>
<evidence type="ECO:0000256" key="1">
    <source>
        <dbReference type="SAM" id="Coils"/>
    </source>
</evidence>
<dbReference type="HOGENOM" id="CLU_002755_1_2_9"/>
<feature type="transmembrane region" description="Helical" evidence="2">
    <location>
        <begin position="528"/>
        <end position="548"/>
    </location>
</feature>
<dbReference type="SUPFAM" id="SSF82714">
    <property type="entry name" value="Multidrug efflux transporter AcrB TolC docking domain, DN and DC subdomains"/>
    <property type="match status" value="2"/>
</dbReference>
<dbReference type="Gene3D" id="3.30.70.1430">
    <property type="entry name" value="Multidrug efflux transporter AcrB pore domain"/>
    <property type="match status" value="2"/>
</dbReference>
<dbReference type="InterPro" id="IPR001036">
    <property type="entry name" value="Acrflvin-R"/>
</dbReference>
<feature type="transmembrane region" description="Helical" evidence="2">
    <location>
        <begin position="12"/>
        <end position="31"/>
    </location>
</feature>
<dbReference type="AlphaFoldDB" id="C8W5Y7"/>
<sequence length="1032" mass="113596">MIISKIMNRPHFIYTILIILFVMGVVGYFMLPQNMFPDAERPQISIVTLEPGASSSYIADHVSRPIEKVLYSVSQVRKVSSTSRDEVSVVTAEFEYSKGLEGAATDTANALSRATNSLPQDIKQPQIYKIGAYTPPVMIWALSPQKGSNLALADVRYLAANSIADQLVKVRAIANVDIFGGYEKEVVVEINKDKLSSYDLNIADVIVALQKNNRDIPLGLVISNHKQNIFKLQIEASQIEGLNNIQINKLVTMADISNVRYGTKERTAGYHGNGEPSIALAIQRPENGSVLAAIDAAEAELEKLKAQYPQINFQVTDSSRDLVEKSNEDMFASLRDAIIMISVVMFLFLANWRIMLVAALSIPFVYLGTISLMWLFGQEINMVTLTGIILALGMLVDDAVVILENIERHLHELKEDPLTAAVKGTQEVMLAVFAGTVSTMVVLAPLLFVGEYPQKIFRPLAGTLIIAIFISYLVSITFIPLIAPKLLSKSKGKNRLEFKVQNICDFFLNPLKSFYVKKLNLLLDKRRLRLILTVNLIVLLTVSVRVLIPLSGRDLMPPMDTGIVKVDVATDSNMDIKSVENLLFGIEKKIYDTGNVKMLSSSIGSEPGVFTVGNGNTQNITVTAHFIDRFHRKDNIWEIEQKIRKQLLQMPDIKYVNVYDYGATPLSTIKAPVDVMLAGSDLKNLDITGNMVLDQMKNTGGLTGVSRSWTNDSKEFYFNIDKAKTSLYDTTPGDVVLQLSQNIQGSVASVFSIPGESGLPVRVILARDFRKDVQDFSTFLVKTPKGFVPLNNLGSISQVYRPTMITRQGMDYTLDVYGYRAQAAVTHIMSGVDKGLSTISLPPGVSLSQAGDIKELQDSLIRIFAAILIALFLLYAVLVATFKSWKAPLAIMLAIPLSLIGGAWSLILTNKHMCLPAIMGFVLLSGIIVKNSILLIDFTEEALGQGTPLREALLKSVTLRTRAILMTAFATAVGMVPIAMEWAIGLERLSPLAVVAIGGLIFGTFLTLLFVPVFYGMMSHKKSDRPTLTHNT</sequence>
<dbReference type="EMBL" id="CP001720">
    <property type="protein sequence ID" value="ACV61442.1"/>
    <property type="molecule type" value="Genomic_DNA"/>
</dbReference>
<dbReference type="Gene3D" id="3.30.70.1440">
    <property type="entry name" value="Multidrug efflux transporter AcrB pore domain"/>
    <property type="match status" value="1"/>
</dbReference>
<dbReference type="GO" id="GO:0005886">
    <property type="term" value="C:plasma membrane"/>
    <property type="evidence" value="ECO:0007669"/>
    <property type="project" value="TreeGrafter"/>
</dbReference>
<dbReference type="eggNOG" id="COG0841">
    <property type="taxonomic scope" value="Bacteria"/>
</dbReference>
<evidence type="ECO:0000256" key="2">
    <source>
        <dbReference type="SAM" id="Phobius"/>
    </source>
</evidence>
<protein>
    <submittedName>
        <fullName evidence="3">Acriflavin resistance protein</fullName>
    </submittedName>
</protein>
<keyword evidence="2" id="KW-1133">Transmembrane helix</keyword>
<keyword evidence="1" id="KW-0175">Coiled coil</keyword>
<dbReference type="SUPFAM" id="SSF82693">
    <property type="entry name" value="Multidrug efflux transporter AcrB pore domain, PN1, PN2, PC1 and PC2 subdomains"/>
    <property type="match status" value="2"/>
</dbReference>
<feature type="coiled-coil region" evidence="1">
    <location>
        <begin position="287"/>
        <end position="314"/>
    </location>
</feature>
<dbReference type="Gene3D" id="1.20.1640.10">
    <property type="entry name" value="Multidrug efflux transporter AcrB transmembrane domain"/>
    <property type="match status" value="2"/>
</dbReference>
<feature type="transmembrane region" description="Helical" evidence="2">
    <location>
        <begin position="460"/>
        <end position="483"/>
    </location>
</feature>
<dbReference type="STRING" id="485916.Dtox_0522"/>
<dbReference type="Pfam" id="PF00873">
    <property type="entry name" value="ACR_tran"/>
    <property type="match status" value="1"/>
</dbReference>
<feature type="transmembrane region" description="Helical" evidence="2">
    <location>
        <begin position="889"/>
        <end position="909"/>
    </location>
</feature>